<feature type="region of interest" description="Disordered" evidence="9">
    <location>
        <begin position="29"/>
        <end position="102"/>
    </location>
</feature>
<sequence>MHQPSGQGARRDQGENQTLATITAEKLLPALRQARRHDRHRQTEAASCTRSTSSAWSDPDQQAGSARPVRPHLQRPRRQIRRRWSTTSPSATRRQPVLIGTTSVERSEYLSRHSPSDAFHDNVLNANPRTGGGIVAVAGRRGGITVATTMAGRGTDIGWAATSTSHRPAAC</sequence>
<keyword evidence="4" id="KW-0067">ATP-binding</keyword>
<feature type="region of interest" description="Disordered" evidence="9">
    <location>
        <begin position="1"/>
        <end position="20"/>
    </location>
</feature>
<dbReference type="Pfam" id="PF21090">
    <property type="entry name" value="P-loop_SecA"/>
    <property type="match status" value="1"/>
</dbReference>
<gene>
    <name evidence="11" type="ORF">BZL30_9443</name>
</gene>
<dbReference type="GO" id="GO:0043952">
    <property type="term" value="P:protein transport by the Sec complex"/>
    <property type="evidence" value="ECO:0007669"/>
    <property type="project" value="TreeGrafter"/>
</dbReference>
<feature type="domain" description="SecA family profile" evidence="10">
    <location>
        <begin position="1"/>
        <end position="171"/>
    </location>
</feature>
<keyword evidence="1" id="KW-0813">Transport</keyword>
<dbReference type="SUPFAM" id="SSF52540">
    <property type="entry name" value="P-loop containing nucleoside triphosphate hydrolases"/>
    <property type="match status" value="1"/>
</dbReference>
<keyword evidence="7" id="KW-0811">Translocation</keyword>
<evidence type="ECO:0000256" key="4">
    <source>
        <dbReference type="ARBA" id="ARBA00022840"/>
    </source>
</evidence>
<evidence type="ECO:0000256" key="5">
    <source>
        <dbReference type="ARBA" id="ARBA00022927"/>
    </source>
</evidence>
<evidence type="ECO:0000256" key="9">
    <source>
        <dbReference type="SAM" id="MobiDB-lite"/>
    </source>
</evidence>
<dbReference type="InterPro" id="IPR014018">
    <property type="entry name" value="SecA_motor_DEAD"/>
</dbReference>
<name>A0A1V3W948_MYCKA</name>
<dbReference type="AlphaFoldDB" id="A0A1V3W948"/>
<evidence type="ECO:0000259" key="10">
    <source>
        <dbReference type="PROSITE" id="PS51196"/>
    </source>
</evidence>
<evidence type="ECO:0000313" key="12">
    <source>
        <dbReference type="Proteomes" id="UP000189229"/>
    </source>
</evidence>
<dbReference type="GO" id="GO:0031522">
    <property type="term" value="C:cell envelope Sec protein transport complex"/>
    <property type="evidence" value="ECO:0007669"/>
    <property type="project" value="TreeGrafter"/>
</dbReference>
<evidence type="ECO:0000256" key="6">
    <source>
        <dbReference type="ARBA" id="ARBA00022967"/>
    </source>
</evidence>
<dbReference type="InterPro" id="IPR000185">
    <property type="entry name" value="SecA"/>
</dbReference>
<dbReference type="GO" id="GO:0006886">
    <property type="term" value="P:intracellular protein transport"/>
    <property type="evidence" value="ECO:0007669"/>
    <property type="project" value="InterPro"/>
</dbReference>
<dbReference type="GO" id="GO:0006605">
    <property type="term" value="P:protein targeting"/>
    <property type="evidence" value="ECO:0007669"/>
    <property type="project" value="InterPro"/>
</dbReference>
<evidence type="ECO:0000313" key="11">
    <source>
        <dbReference type="EMBL" id="OOK63493.1"/>
    </source>
</evidence>
<accession>A0A1V3W948</accession>
<keyword evidence="6" id="KW-1278">Translocase</keyword>
<dbReference type="InterPro" id="IPR027417">
    <property type="entry name" value="P-loop_NTPase"/>
</dbReference>
<dbReference type="PANTHER" id="PTHR30612:SF0">
    <property type="entry name" value="CHLOROPLAST PROTEIN-TRANSPORTING ATPASE"/>
    <property type="match status" value="1"/>
</dbReference>
<evidence type="ECO:0000256" key="7">
    <source>
        <dbReference type="ARBA" id="ARBA00023010"/>
    </source>
</evidence>
<comment type="caution">
    <text evidence="11">The sequence shown here is derived from an EMBL/GenBank/DDBJ whole genome shotgun (WGS) entry which is preliminary data.</text>
</comment>
<dbReference type="Gene3D" id="3.40.50.300">
    <property type="entry name" value="P-loop containing nucleotide triphosphate hydrolases"/>
    <property type="match status" value="1"/>
</dbReference>
<dbReference type="InterPro" id="IPR044722">
    <property type="entry name" value="SecA_SF2_C"/>
</dbReference>
<evidence type="ECO:0000256" key="1">
    <source>
        <dbReference type="ARBA" id="ARBA00022448"/>
    </source>
</evidence>
<dbReference type="Proteomes" id="UP000189229">
    <property type="component" value="Unassembled WGS sequence"/>
</dbReference>
<proteinExistence type="predicted"/>
<feature type="compositionally biased region" description="Basic residues" evidence="9">
    <location>
        <begin position="69"/>
        <end position="84"/>
    </location>
</feature>
<dbReference type="EMBL" id="MVBM01000018">
    <property type="protein sequence ID" value="OOK63493.1"/>
    <property type="molecule type" value="Genomic_DNA"/>
</dbReference>
<dbReference type="PANTHER" id="PTHR30612">
    <property type="entry name" value="SECA INNER MEMBRANE COMPONENT OF SEC PROTEIN SECRETION SYSTEM"/>
    <property type="match status" value="1"/>
</dbReference>
<dbReference type="GO" id="GO:0005886">
    <property type="term" value="C:plasma membrane"/>
    <property type="evidence" value="ECO:0007669"/>
    <property type="project" value="TreeGrafter"/>
</dbReference>
<dbReference type="GO" id="GO:0005829">
    <property type="term" value="C:cytosol"/>
    <property type="evidence" value="ECO:0007669"/>
    <property type="project" value="TreeGrafter"/>
</dbReference>
<dbReference type="GO" id="GO:0005524">
    <property type="term" value="F:ATP binding"/>
    <property type="evidence" value="ECO:0007669"/>
    <property type="project" value="UniProtKB-KW"/>
</dbReference>
<evidence type="ECO:0000256" key="8">
    <source>
        <dbReference type="ARBA" id="ARBA00023136"/>
    </source>
</evidence>
<keyword evidence="2" id="KW-1003">Cell membrane</keyword>
<dbReference type="PROSITE" id="PS51196">
    <property type="entry name" value="SECA_MOTOR_DEAD"/>
    <property type="match status" value="1"/>
</dbReference>
<keyword evidence="3" id="KW-0547">Nucleotide-binding</keyword>
<feature type="compositionally biased region" description="Polar residues" evidence="9">
    <location>
        <begin position="44"/>
        <end position="64"/>
    </location>
</feature>
<evidence type="ECO:0000256" key="3">
    <source>
        <dbReference type="ARBA" id="ARBA00022741"/>
    </source>
</evidence>
<keyword evidence="8" id="KW-0472">Membrane</keyword>
<protein>
    <submittedName>
        <fullName evidence="11">Translocase subunit secA 1 domain protein</fullName>
    </submittedName>
</protein>
<reference evidence="11 12" key="1">
    <citation type="submission" date="2017-02" db="EMBL/GenBank/DDBJ databases">
        <title>Complete genome sequences of Mycobacterium kansasii strains isolated from rhesus macaques.</title>
        <authorList>
            <person name="Panda A."/>
            <person name="Nagaraj S."/>
            <person name="Zhao X."/>
            <person name="Tettelin H."/>
            <person name="Detolla L.J."/>
        </authorList>
    </citation>
    <scope>NUCLEOTIDE SEQUENCE [LARGE SCALE GENOMIC DNA]</scope>
    <source>
        <strain evidence="11 12">11-3813</strain>
    </source>
</reference>
<keyword evidence="5" id="KW-0653">Protein transport</keyword>
<organism evidence="11 12">
    <name type="scientific">Mycobacterium kansasii</name>
    <dbReference type="NCBI Taxonomy" id="1768"/>
    <lineage>
        <taxon>Bacteria</taxon>
        <taxon>Bacillati</taxon>
        <taxon>Actinomycetota</taxon>
        <taxon>Actinomycetes</taxon>
        <taxon>Mycobacteriales</taxon>
        <taxon>Mycobacteriaceae</taxon>
        <taxon>Mycobacterium</taxon>
    </lineage>
</organism>
<evidence type="ECO:0000256" key="2">
    <source>
        <dbReference type="ARBA" id="ARBA00022475"/>
    </source>
</evidence>